<keyword evidence="4" id="KW-1185">Reference proteome</keyword>
<feature type="region of interest" description="Disordered" evidence="2">
    <location>
        <begin position="120"/>
        <end position="139"/>
    </location>
</feature>
<proteinExistence type="inferred from homology"/>
<gene>
    <name evidence="3" type="ORF">DOTSEDRAFT_21407</name>
</gene>
<dbReference type="AlphaFoldDB" id="N1PZ54"/>
<dbReference type="SUPFAM" id="SSF48264">
    <property type="entry name" value="Cytochrome P450"/>
    <property type="match status" value="1"/>
</dbReference>
<dbReference type="Gene3D" id="1.10.630.10">
    <property type="entry name" value="Cytochrome P450"/>
    <property type="match status" value="1"/>
</dbReference>
<reference evidence="4" key="1">
    <citation type="journal article" date="2012" name="PLoS Genet.">
        <title>The genomes of the fungal plant pathogens Cladosporium fulvum and Dothistroma septosporum reveal adaptation to different hosts and lifestyles but also signatures of common ancestry.</title>
        <authorList>
            <person name="de Wit P.J.G.M."/>
            <person name="van der Burgt A."/>
            <person name="Oekmen B."/>
            <person name="Stergiopoulos I."/>
            <person name="Abd-Elsalam K.A."/>
            <person name="Aerts A.L."/>
            <person name="Bahkali A.H."/>
            <person name="Beenen H.G."/>
            <person name="Chettri P."/>
            <person name="Cox M.P."/>
            <person name="Datema E."/>
            <person name="de Vries R.P."/>
            <person name="Dhillon B."/>
            <person name="Ganley A.R."/>
            <person name="Griffiths S.A."/>
            <person name="Guo Y."/>
            <person name="Hamelin R.C."/>
            <person name="Henrissat B."/>
            <person name="Kabir M.S."/>
            <person name="Jashni M.K."/>
            <person name="Kema G."/>
            <person name="Klaubauf S."/>
            <person name="Lapidus A."/>
            <person name="Levasseur A."/>
            <person name="Lindquist E."/>
            <person name="Mehrabi R."/>
            <person name="Ohm R.A."/>
            <person name="Owen T.J."/>
            <person name="Salamov A."/>
            <person name="Schwelm A."/>
            <person name="Schijlen E."/>
            <person name="Sun H."/>
            <person name="van den Burg H.A."/>
            <person name="van Ham R.C.H.J."/>
            <person name="Zhang S."/>
            <person name="Goodwin S.B."/>
            <person name="Grigoriev I.V."/>
            <person name="Collemare J."/>
            <person name="Bradshaw R.E."/>
        </authorList>
    </citation>
    <scope>NUCLEOTIDE SEQUENCE [LARGE SCALE GENOMIC DNA]</scope>
    <source>
        <strain evidence="4">NZE10 / CBS 128990</strain>
    </source>
</reference>
<comment type="similarity">
    <text evidence="1">Belongs to the cytochrome P450 family.</text>
</comment>
<evidence type="ECO:0000256" key="1">
    <source>
        <dbReference type="ARBA" id="ARBA00010617"/>
    </source>
</evidence>
<protein>
    <submittedName>
        <fullName evidence="3">Uncharacterized protein</fullName>
    </submittedName>
</protein>
<dbReference type="Proteomes" id="UP000016933">
    <property type="component" value="Unassembled WGS sequence"/>
</dbReference>
<name>N1PZ54_DOTSN</name>
<sequence length="139" mass="14869">MAAEFDAVFLTLAAARVEFRTNAGTTSRVTAKIDAARKASSIFQGATVSHGAAAKLPYLQACLNEALRLWYNIAASLPRIVPTEGNNIGGQYIPCGYTVGMPERLFNTDEAQLNNMATRNPGFEGSSRKCPGENVARSV</sequence>
<dbReference type="PANTHER" id="PTHR24305">
    <property type="entry name" value="CYTOCHROME P450"/>
    <property type="match status" value="1"/>
</dbReference>
<dbReference type="Pfam" id="PF00067">
    <property type="entry name" value="p450"/>
    <property type="match status" value="1"/>
</dbReference>
<accession>N1PZ54</accession>
<dbReference type="GO" id="GO:0016705">
    <property type="term" value="F:oxidoreductase activity, acting on paired donors, with incorporation or reduction of molecular oxygen"/>
    <property type="evidence" value="ECO:0007669"/>
    <property type="project" value="InterPro"/>
</dbReference>
<organism evidence="3 4">
    <name type="scientific">Dothistroma septosporum (strain NZE10 / CBS 128990)</name>
    <name type="common">Red band needle blight fungus</name>
    <name type="synonym">Mycosphaerella pini</name>
    <dbReference type="NCBI Taxonomy" id="675120"/>
    <lineage>
        <taxon>Eukaryota</taxon>
        <taxon>Fungi</taxon>
        <taxon>Dikarya</taxon>
        <taxon>Ascomycota</taxon>
        <taxon>Pezizomycotina</taxon>
        <taxon>Dothideomycetes</taxon>
        <taxon>Dothideomycetidae</taxon>
        <taxon>Mycosphaerellales</taxon>
        <taxon>Mycosphaerellaceae</taxon>
        <taxon>Dothistroma</taxon>
    </lineage>
</organism>
<dbReference type="PANTHER" id="PTHR24305:SF166">
    <property type="entry name" value="CYTOCHROME P450 12A4, MITOCHONDRIAL-RELATED"/>
    <property type="match status" value="1"/>
</dbReference>
<dbReference type="EMBL" id="KB446536">
    <property type="protein sequence ID" value="EME47640.1"/>
    <property type="molecule type" value="Genomic_DNA"/>
</dbReference>
<dbReference type="InterPro" id="IPR036396">
    <property type="entry name" value="Cyt_P450_sf"/>
</dbReference>
<dbReference type="GO" id="GO:0004497">
    <property type="term" value="F:monooxygenase activity"/>
    <property type="evidence" value="ECO:0007669"/>
    <property type="project" value="InterPro"/>
</dbReference>
<dbReference type="HOGENOM" id="CLU_1845040_0_0_1"/>
<evidence type="ECO:0000313" key="3">
    <source>
        <dbReference type="EMBL" id="EME47640.1"/>
    </source>
</evidence>
<reference evidence="3 4" key="2">
    <citation type="journal article" date="2012" name="PLoS Pathog.">
        <title>Diverse lifestyles and strategies of plant pathogenesis encoded in the genomes of eighteen Dothideomycetes fungi.</title>
        <authorList>
            <person name="Ohm R.A."/>
            <person name="Feau N."/>
            <person name="Henrissat B."/>
            <person name="Schoch C.L."/>
            <person name="Horwitz B.A."/>
            <person name="Barry K.W."/>
            <person name="Condon B.J."/>
            <person name="Copeland A.C."/>
            <person name="Dhillon B."/>
            <person name="Glaser F."/>
            <person name="Hesse C.N."/>
            <person name="Kosti I."/>
            <person name="LaButti K."/>
            <person name="Lindquist E.A."/>
            <person name="Lucas S."/>
            <person name="Salamov A.A."/>
            <person name="Bradshaw R.E."/>
            <person name="Ciuffetti L."/>
            <person name="Hamelin R.C."/>
            <person name="Kema G.H.J."/>
            <person name="Lawrence C."/>
            <person name="Scott J.A."/>
            <person name="Spatafora J.W."/>
            <person name="Turgeon B.G."/>
            <person name="de Wit P.J.G.M."/>
            <person name="Zhong S."/>
            <person name="Goodwin S.B."/>
            <person name="Grigoriev I.V."/>
        </authorList>
    </citation>
    <scope>NUCLEOTIDE SEQUENCE [LARGE SCALE GENOMIC DNA]</scope>
    <source>
        <strain evidence="4">NZE10 / CBS 128990</strain>
    </source>
</reference>
<evidence type="ECO:0000313" key="4">
    <source>
        <dbReference type="Proteomes" id="UP000016933"/>
    </source>
</evidence>
<dbReference type="GO" id="GO:0005506">
    <property type="term" value="F:iron ion binding"/>
    <property type="evidence" value="ECO:0007669"/>
    <property type="project" value="InterPro"/>
</dbReference>
<evidence type="ECO:0000256" key="2">
    <source>
        <dbReference type="SAM" id="MobiDB-lite"/>
    </source>
</evidence>
<dbReference type="InterPro" id="IPR050121">
    <property type="entry name" value="Cytochrome_P450_monoxygenase"/>
</dbReference>
<dbReference type="OrthoDB" id="3934656at2759"/>
<dbReference type="InterPro" id="IPR001128">
    <property type="entry name" value="Cyt_P450"/>
</dbReference>
<dbReference type="GO" id="GO:0020037">
    <property type="term" value="F:heme binding"/>
    <property type="evidence" value="ECO:0007669"/>
    <property type="project" value="InterPro"/>
</dbReference>
<dbReference type="STRING" id="675120.N1PZ54"/>